<dbReference type="eggNOG" id="COG1073">
    <property type="taxonomic scope" value="Bacteria"/>
</dbReference>
<sequence>MRKIVWVLSGTALFLGLLWAGIFLVYMPSQLAVAARQPITETPRAVGLDFEEAVVEPEDAPLKLRGWWMPAANPQAGLLAIHGAGGTREMRATKGLGIYKDMNARGFSILAIDLRNHGQSDGDGTGRFELGLKERHDVRAGLAALKARLPGKPLYAFGLSMGGASLIHALTDEETGEALREDLQGLILLDPLLDYESATRAGTYAVTGIPGAMAGPAIWTAERFYDFPGKADRPLERASQVSLPILILQDAGDPVTQRRFAEEFTRLNKRTKLWLAPDVPADHPAMGPAGRWGTHGRAYLLHPDATMHQIDLFLAATGHETRQTADRETARRATAGRETEQAGQTGSFD</sequence>
<dbReference type="RefSeq" id="WP_045443643.1">
    <property type="nucleotide sequence ID" value="NZ_BBIO01000003.1"/>
</dbReference>
<keyword evidence="4" id="KW-1185">Reference proteome</keyword>
<reference evidence="3 4" key="1">
    <citation type="submission" date="2014-07" db="EMBL/GenBank/DDBJ databases">
        <title>Tepidicaulis marinum gen. nov., sp. nov., a novel marine bacterium denitrifying nitrate to nitrous oxide strictly under microaerobic conditions.</title>
        <authorList>
            <person name="Takeuchi M."/>
            <person name="Yamagishi T."/>
            <person name="Kamagata Y."/>
            <person name="Oshima K."/>
            <person name="Hattori M."/>
            <person name="Katayama T."/>
            <person name="Hanada S."/>
            <person name="Tamaki H."/>
            <person name="Marumo K."/>
            <person name="Maeda H."/>
            <person name="Nedachi M."/>
            <person name="Iwasaki W."/>
            <person name="Suwa Y."/>
            <person name="Sakata S."/>
        </authorList>
    </citation>
    <scope>NUCLEOTIDE SEQUENCE [LARGE SCALE GENOMIC DNA]</scope>
    <source>
        <strain evidence="3 4">MA2</strain>
    </source>
</reference>
<accession>A0A081B8U9</accession>
<dbReference type="SUPFAM" id="SSF53474">
    <property type="entry name" value="alpha/beta-Hydrolases"/>
    <property type="match status" value="1"/>
</dbReference>
<feature type="domain" description="Serine aminopeptidase S33" evidence="2">
    <location>
        <begin position="73"/>
        <end position="198"/>
    </location>
</feature>
<dbReference type="STRING" id="1333998.M2A_0966"/>
<dbReference type="InterPro" id="IPR029058">
    <property type="entry name" value="AB_hydrolase_fold"/>
</dbReference>
<dbReference type="InterPro" id="IPR051044">
    <property type="entry name" value="MAG_DAG_Lipase"/>
</dbReference>
<comment type="caution">
    <text evidence="3">The sequence shown here is derived from an EMBL/GenBank/DDBJ whole genome shotgun (WGS) entry which is preliminary data.</text>
</comment>
<feature type="region of interest" description="Disordered" evidence="1">
    <location>
        <begin position="319"/>
        <end position="349"/>
    </location>
</feature>
<name>A0A081B8U9_9HYPH</name>
<dbReference type="PANTHER" id="PTHR11614">
    <property type="entry name" value="PHOSPHOLIPASE-RELATED"/>
    <property type="match status" value="1"/>
</dbReference>
<proteinExistence type="predicted"/>
<dbReference type="EMBL" id="BBIO01000003">
    <property type="protein sequence ID" value="GAK44467.1"/>
    <property type="molecule type" value="Genomic_DNA"/>
</dbReference>
<evidence type="ECO:0000259" key="2">
    <source>
        <dbReference type="Pfam" id="PF12146"/>
    </source>
</evidence>
<protein>
    <submittedName>
        <fullName evidence="3">Conserved protein</fullName>
    </submittedName>
</protein>
<gene>
    <name evidence="3" type="ORF">M2A_0966</name>
</gene>
<evidence type="ECO:0000313" key="3">
    <source>
        <dbReference type="EMBL" id="GAK44467.1"/>
    </source>
</evidence>
<dbReference type="Gene3D" id="3.40.50.1820">
    <property type="entry name" value="alpha/beta hydrolase"/>
    <property type="match status" value="1"/>
</dbReference>
<organism evidence="3 4">
    <name type="scientific">Tepidicaulis marinus</name>
    <dbReference type="NCBI Taxonomy" id="1333998"/>
    <lineage>
        <taxon>Bacteria</taxon>
        <taxon>Pseudomonadati</taxon>
        <taxon>Pseudomonadota</taxon>
        <taxon>Alphaproteobacteria</taxon>
        <taxon>Hyphomicrobiales</taxon>
        <taxon>Parvibaculaceae</taxon>
        <taxon>Tepidicaulis</taxon>
    </lineage>
</organism>
<dbReference type="Pfam" id="PF12146">
    <property type="entry name" value="Hydrolase_4"/>
    <property type="match status" value="1"/>
</dbReference>
<feature type="compositionally biased region" description="Basic and acidic residues" evidence="1">
    <location>
        <begin position="319"/>
        <end position="340"/>
    </location>
</feature>
<dbReference type="Proteomes" id="UP000028702">
    <property type="component" value="Unassembled WGS sequence"/>
</dbReference>
<evidence type="ECO:0000313" key="4">
    <source>
        <dbReference type="Proteomes" id="UP000028702"/>
    </source>
</evidence>
<dbReference type="InterPro" id="IPR022742">
    <property type="entry name" value="Hydrolase_4"/>
</dbReference>
<evidence type="ECO:0000256" key="1">
    <source>
        <dbReference type="SAM" id="MobiDB-lite"/>
    </source>
</evidence>
<dbReference type="AlphaFoldDB" id="A0A081B8U9"/>